<dbReference type="Pfam" id="PF25861">
    <property type="entry name" value="PglZ_2nd"/>
    <property type="match status" value="1"/>
</dbReference>
<proteinExistence type="predicted"/>
<dbReference type="EMBL" id="JBHTLK010000011">
    <property type="protein sequence ID" value="MFD1146348.1"/>
    <property type="molecule type" value="Genomic_DNA"/>
</dbReference>
<feature type="domain" description="Alkaline phosphatase-like protein PglZ second" evidence="2">
    <location>
        <begin position="178"/>
        <end position="321"/>
    </location>
</feature>
<dbReference type="InterPro" id="IPR047992">
    <property type="entry name" value="BREX_PglZ"/>
</dbReference>
<evidence type="ECO:0000313" key="5">
    <source>
        <dbReference type="EMBL" id="MFD1146348.1"/>
    </source>
</evidence>
<accession>A0ABW3QEU6</accession>
<dbReference type="Pfam" id="PF25863">
    <property type="entry name" value="PglZ_C"/>
    <property type="match status" value="1"/>
</dbReference>
<evidence type="ECO:0000313" key="6">
    <source>
        <dbReference type="Proteomes" id="UP001597168"/>
    </source>
</evidence>
<dbReference type="Pfam" id="PF08665">
    <property type="entry name" value="PglZ"/>
    <property type="match status" value="1"/>
</dbReference>
<protein>
    <submittedName>
        <fullName evidence="5">BREX-2 system phosphatase PglZ</fullName>
    </submittedName>
</protein>
<sequence>MAVAPQVNRRIVETLLEAHLPDPRDRRLLLVHGRFDGPSPTEFKMTIGGKPRRITVTDQPSVLGIVEAWQAHQSTGGEDVLVVTTVVDDRQLGWDLRAHAVGKATQTVDRAEIIKQRFGAKDVDPRIRREPWLVDALLEAEPTGGWRRSGTVLTRDAAVRALIGARLGGAELTEGGIDAAALLAWSRTPAAAGFATLPEAERKGLVSWLEENVGDAAAVLMDLASAGRADDAMALGILGSVATSRGVAGEIAVAFGGLLGVRPKGNQLPAFVDAVAGTLDRWLTEVQAGGEAARRRVLDVVTRADELAESAELTEALAGNRYLRSGFRSRLRALGTALSRHRDDAAEKALRDVEAHALAKLFPAQTSTASMAVRLVRWLGQPEPQVDSVAGAIRAHLGEWGWVDRALAVLWAGDEVHDPVLGQAYRKVHDAVRERRDRLDEAFARRLAAWTTTASTLNPAGCLLVEDVLERVVAPLAKEHAPLVLVLDGMSSAVAVELGEQLAERGWHEASLEHGGRLGAVAAIPSVTTVSRAALLTGSPTAGAQGVERDGFAAFWRRRHRQAALFHKSEIGGHAGQRLSEPLVTALAGDDVVAVVLNTIDDALDHGREGNRTGWRLEDVTYLRELLDAARAYGRPVVLVSDHGHVLDRSTDGRTPTGAAGVESVRWRLGTAEDGEVELAGPRVLAGGGRVVVPWREDIRYLQRRAGYHGGAALAEMTVPVLVLLPAADQALPSGWRMLSPEDVTPQWWGRRTEAVAPAPQPRRKTSKAPAAPAPEPLFAAPSTSLGAQVVDTKVYEAQKEFVPKGIQKPQMAAVIDVLVEGGGTRSVVAVAAAAGRAGRSPEFLVSILQRLLNVEGYPVLTPIDGGRTLKLDVDLLREQFGVRKP</sequence>
<evidence type="ECO:0000259" key="4">
    <source>
        <dbReference type="Pfam" id="PF25863"/>
    </source>
</evidence>
<dbReference type="InterPro" id="IPR017850">
    <property type="entry name" value="Alkaline_phosphatase_core_sf"/>
</dbReference>
<organism evidence="5 6">
    <name type="scientific">Saccharothrix hoggarensis</name>
    <dbReference type="NCBI Taxonomy" id="913853"/>
    <lineage>
        <taxon>Bacteria</taxon>
        <taxon>Bacillati</taxon>
        <taxon>Actinomycetota</taxon>
        <taxon>Actinomycetes</taxon>
        <taxon>Pseudonocardiales</taxon>
        <taxon>Pseudonocardiaceae</taxon>
        <taxon>Saccharothrix</taxon>
    </lineage>
</organism>
<dbReference type="Proteomes" id="UP001597168">
    <property type="component" value="Unassembled WGS sequence"/>
</dbReference>
<dbReference type="InterPro" id="IPR058881">
    <property type="entry name" value="PglZ_2nd"/>
</dbReference>
<keyword evidence="6" id="KW-1185">Reference proteome</keyword>
<feature type="domain" description="Alkaline phosphatase-like protein PglZ N-terminal" evidence="3">
    <location>
        <begin position="16"/>
        <end position="109"/>
    </location>
</feature>
<feature type="domain" description="Alkaline phosphatase-like protein PglZ C-terminal" evidence="4">
    <location>
        <begin position="782"/>
        <end position="882"/>
    </location>
</feature>
<dbReference type="NCBIfam" id="NF033446">
    <property type="entry name" value="BREX_PglZ_2"/>
    <property type="match status" value="1"/>
</dbReference>
<dbReference type="RefSeq" id="WP_380719999.1">
    <property type="nucleotide sequence ID" value="NZ_JBHTLK010000011.1"/>
</dbReference>
<dbReference type="InterPro" id="IPR058882">
    <property type="entry name" value="PglZ_C"/>
</dbReference>
<dbReference type="Pfam" id="PF25862">
    <property type="entry name" value="PglZ_1st"/>
    <property type="match status" value="1"/>
</dbReference>
<name>A0ABW3QEU6_9PSEU</name>
<dbReference type="InterPro" id="IPR058880">
    <property type="entry name" value="PglZ_N"/>
</dbReference>
<gene>
    <name evidence="5" type="primary">pglZ</name>
    <name evidence="5" type="ORF">ACFQ3T_04355</name>
</gene>
<reference evidence="6" key="1">
    <citation type="journal article" date="2019" name="Int. J. Syst. Evol. Microbiol.">
        <title>The Global Catalogue of Microorganisms (GCM) 10K type strain sequencing project: providing services to taxonomists for standard genome sequencing and annotation.</title>
        <authorList>
            <consortium name="The Broad Institute Genomics Platform"/>
            <consortium name="The Broad Institute Genome Sequencing Center for Infectious Disease"/>
            <person name="Wu L."/>
            <person name="Ma J."/>
        </authorList>
    </citation>
    <scope>NUCLEOTIDE SEQUENCE [LARGE SCALE GENOMIC DNA]</scope>
    <source>
        <strain evidence="6">CCUG 60214</strain>
    </source>
</reference>
<evidence type="ECO:0000259" key="3">
    <source>
        <dbReference type="Pfam" id="PF25862"/>
    </source>
</evidence>
<evidence type="ECO:0000259" key="2">
    <source>
        <dbReference type="Pfam" id="PF25861"/>
    </source>
</evidence>
<evidence type="ECO:0000256" key="1">
    <source>
        <dbReference type="SAM" id="MobiDB-lite"/>
    </source>
</evidence>
<dbReference type="SUPFAM" id="SSF53649">
    <property type="entry name" value="Alkaline phosphatase-like"/>
    <property type="match status" value="1"/>
</dbReference>
<comment type="caution">
    <text evidence="5">The sequence shown here is derived from an EMBL/GenBank/DDBJ whole genome shotgun (WGS) entry which is preliminary data.</text>
</comment>
<feature type="region of interest" description="Disordered" evidence="1">
    <location>
        <begin position="754"/>
        <end position="778"/>
    </location>
</feature>